<name>A0AA97F5M4_9SPHN</name>
<keyword evidence="2" id="KW-0812">Transmembrane</keyword>
<protein>
    <submittedName>
        <fullName evidence="4">TolC family protein</fullName>
    </submittedName>
</protein>
<comment type="similarity">
    <text evidence="1 2">Belongs to the outer membrane factor (OMF) (TC 1.B.17) family.</text>
</comment>
<dbReference type="InterPro" id="IPR010131">
    <property type="entry name" value="MdtP/NodT-like"/>
</dbReference>
<comment type="subcellular location">
    <subcellularLocation>
        <location evidence="2">Cell membrane</location>
        <topology evidence="2">Lipid-anchor</topology>
    </subcellularLocation>
</comment>
<reference evidence="4 5" key="1">
    <citation type="submission" date="2023-10" db="EMBL/GenBank/DDBJ databases">
        <title>Complete genome sequence of a Sphingomonadaceae bacterium.</title>
        <authorList>
            <person name="Yan C."/>
        </authorList>
    </citation>
    <scope>NUCLEOTIDE SEQUENCE [LARGE SCALE GENOMIC DNA]</scope>
    <source>
        <strain evidence="4 5">SCSIO 66989</strain>
    </source>
</reference>
<keyword evidence="2" id="KW-0472">Membrane</keyword>
<dbReference type="SUPFAM" id="SSF56954">
    <property type="entry name" value="Outer membrane efflux proteins (OEP)"/>
    <property type="match status" value="1"/>
</dbReference>
<dbReference type="AlphaFoldDB" id="A0AA97F5M4"/>
<dbReference type="GO" id="GO:0005886">
    <property type="term" value="C:plasma membrane"/>
    <property type="evidence" value="ECO:0007669"/>
    <property type="project" value="UniProtKB-SubCell"/>
</dbReference>
<keyword evidence="2" id="KW-1134">Transmembrane beta strand</keyword>
<dbReference type="RefSeq" id="WP_317080109.1">
    <property type="nucleotide sequence ID" value="NZ_CP136594.1"/>
</dbReference>
<dbReference type="InterPro" id="IPR003423">
    <property type="entry name" value="OMP_efflux"/>
</dbReference>
<evidence type="ECO:0000313" key="5">
    <source>
        <dbReference type="Proteomes" id="UP001302429"/>
    </source>
</evidence>
<organism evidence="4 5">
    <name type="scientific">Alterisphingorhabdus coralli</name>
    <dbReference type="NCBI Taxonomy" id="3071408"/>
    <lineage>
        <taxon>Bacteria</taxon>
        <taxon>Pseudomonadati</taxon>
        <taxon>Pseudomonadota</taxon>
        <taxon>Alphaproteobacteria</taxon>
        <taxon>Sphingomonadales</taxon>
        <taxon>Sphingomonadaceae</taxon>
        <taxon>Alterisphingorhabdus (ex Yan et al. 2024)</taxon>
    </lineage>
</organism>
<dbReference type="Gene3D" id="2.20.200.10">
    <property type="entry name" value="Outer membrane efflux proteins (OEP)"/>
    <property type="match status" value="1"/>
</dbReference>
<gene>
    <name evidence="4" type="ORF">RB602_08365</name>
</gene>
<proteinExistence type="inferred from homology"/>
<keyword evidence="2" id="KW-0564">Palmitate</keyword>
<dbReference type="EMBL" id="CP136594">
    <property type="protein sequence ID" value="WOE73881.1"/>
    <property type="molecule type" value="Genomic_DNA"/>
</dbReference>
<evidence type="ECO:0000256" key="3">
    <source>
        <dbReference type="SAM" id="MobiDB-lite"/>
    </source>
</evidence>
<sequence>MLLPSCISLAPDKALPDTVTEIPDSYGNGTTDRAYEPKAWWSAFEDPMLDALVEEAMRDNLDIAASAARLEQVRAQARVARAALYPTLDASGASSYSDSPLAGTGFDGFGPGDGGAAGFPALDRLVIENYTLSLAAGYEIDLFGRIRNDAAAALRDTLAARYDYRAIQLSTAAEVISAYFDIVDARRQIALSESTIDVLAERTVQTEDRFNQGLVDSLELYQIRQDFRNVQSALPQRQALLTSNEGRLALLLRDYPAAMHERLDQPLTPRLVFAPVPMGMPMELLSQRPDVASAWFRMEAARLRVGARKAERFPRLSLSGSVGTQGGNISGAFDVIDNWVLSLGANLTAPIFQGGRIKANIAAAEASYAEATANYAQSVLNAFREVVAALETYEKNRERYALIVSQRAEAEASLAVQQRRFSAGIGNYVSYLDALRGLYQVDTSLSTAARDVAIARLDVHRALGGDWVMDNEVEPVPLVEIEKDPVRDDVADRDVIGDHEAKPKRSGDKAQ</sequence>
<accession>A0AA97F5M4</accession>
<evidence type="ECO:0000256" key="2">
    <source>
        <dbReference type="RuleBase" id="RU362097"/>
    </source>
</evidence>
<dbReference type="Gene3D" id="1.20.1600.10">
    <property type="entry name" value="Outer membrane efflux proteins (OEP)"/>
    <property type="match status" value="1"/>
</dbReference>
<dbReference type="NCBIfam" id="TIGR01845">
    <property type="entry name" value="outer_NodT"/>
    <property type="match status" value="1"/>
</dbReference>
<dbReference type="KEGG" id="acoa:RB602_08365"/>
<dbReference type="Proteomes" id="UP001302429">
    <property type="component" value="Chromosome"/>
</dbReference>
<keyword evidence="5" id="KW-1185">Reference proteome</keyword>
<dbReference type="GO" id="GO:0015562">
    <property type="term" value="F:efflux transmembrane transporter activity"/>
    <property type="evidence" value="ECO:0007669"/>
    <property type="project" value="InterPro"/>
</dbReference>
<evidence type="ECO:0000313" key="4">
    <source>
        <dbReference type="EMBL" id="WOE73881.1"/>
    </source>
</evidence>
<dbReference type="PANTHER" id="PTHR30203">
    <property type="entry name" value="OUTER MEMBRANE CATION EFFLUX PROTEIN"/>
    <property type="match status" value="1"/>
</dbReference>
<dbReference type="PANTHER" id="PTHR30203:SF29">
    <property type="entry name" value="PROTEIN CYAE"/>
    <property type="match status" value="1"/>
</dbReference>
<keyword evidence="2" id="KW-0449">Lipoprotein</keyword>
<dbReference type="Pfam" id="PF02321">
    <property type="entry name" value="OEP"/>
    <property type="match status" value="2"/>
</dbReference>
<feature type="region of interest" description="Disordered" evidence="3">
    <location>
        <begin position="489"/>
        <end position="511"/>
    </location>
</feature>
<evidence type="ECO:0000256" key="1">
    <source>
        <dbReference type="ARBA" id="ARBA00007613"/>
    </source>
</evidence>